<dbReference type="OrthoDB" id="19482at2759"/>
<dbReference type="RefSeq" id="XP_004359301.1">
    <property type="nucleotide sequence ID" value="XM_004359244.1"/>
</dbReference>
<dbReference type="Pfam" id="PF04129">
    <property type="entry name" value="Vps52_CC"/>
    <property type="match status" value="1"/>
</dbReference>
<feature type="domain" description="Vps52 C-terminal" evidence="9">
    <location>
        <begin position="333"/>
        <end position="581"/>
    </location>
</feature>
<dbReference type="Proteomes" id="UP000007797">
    <property type="component" value="Unassembled WGS sequence"/>
</dbReference>
<evidence type="ECO:0000313" key="10">
    <source>
        <dbReference type="EMBL" id="EGG21451.1"/>
    </source>
</evidence>
<feature type="region of interest" description="Disordered" evidence="7">
    <location>
        <begin position="1"/>
        <end position="32"/>
    </location>
</feature>
<dbReference type="InterPro" id="IPR007258">
    <property type="entry name" value="Vps52"/>
</dbReference>
<dbReference type="PANTHER" id="PTHR14190">
    <property type="entry name" value="SUPPRESSOR OF ACTIN MUTATIONS 2/VACUOLAR PROTEIN SORTING 52"/>
    <property type="match status" value="1"/>
</dbReference>
<reference evidence="11" key="1">
    <citation type="journal article" date="2011" name="Genome Res.">
        <title>Phylogeny-wide analysis of social amoeba genomes highlights ancient origins for complex intercellular communication.</title>
        <authorList>
            <person name="Heidel A.J."/>
            <person name="Lawal H.M."/>
            <person name="Felder M."/>
            <person name="Schilde C."/>
            <person name="Helps N.R."/>
            <person name="Tunggal B."/>
            <person name="Rivero F."/>
            <person name="John U."/>
            <person name="Schleicher M."/>
            <person name="Eichinger L."/>
            <person name="Platzer M."/>
            <person name="Noegel A.A."/>
            <person name="Schaap P."/>
            <person name="Gloeckner G."/>
        </authorList>
    </citation>
    <scope>NUCLEOTIDE SEQUENCE [LARGE SCALE GENOMIC DNA]</scope>
    <source>
        <strain evidence="11">SH3</strain>
    </source>
</reference>
<dbReference type="GO" id="GO:0000938">
    <property type="term" value="C:GARP complex"/>
    <property type="evidence" value="ECO:0007669"/>
    <property type="project" value="TreeGrafter"/>
</dbReference>
<keyword evidence="5" id="KW-0333">Golgi apparatus</keyword>
<protein>
    <recommendedName>
        <fullName evidence="12">DUF885 family protein</fullName>
    </recommendedName>
</protein>
<dbReference type="GO" id="GO:0042147">
    <property type="term" value="P:retrograde transport, endosome to Golgi"/>
    <property type="evidence" value="ECO:0007669"/>
    <property type="project" value="TreeGrafter"/>
</dbReference>
<dbReference type="GeneID" id="14872709"/>
<feature type="compositionally biased region" description="Low complexity" evidence="7">
    <location>
        <begin position="7"/>
        <end position="24"/>
    </location>
</feature>
<sequence length="1295" mass="152257">MSQLDQNSSSNQTINNNNNNNKNNNTHHQSLQQKHPNEIFTPLSLSIESSMIQTPNHLIDEEEDEDEEDDLEFKFDLDYTTIDHLFDGVENLEQLLEQYSQQEKILTNCFKKGIDLNEYSHQVETALVKYDKEMKQLYQDIIPDYVNERESFALMYQTLKESRNILSGFEEMLIKNQQELSNISKEMRVLQDKSIDKNVKCSNRKSLVEKLNKVIDEITLPDDIVHLLKDGEVNDQYLQYLSILSKKMGYVQSQKMDNVAAISNVEEQIGKLITIVFDKLYKFFTNHFQSIKNLPTLQSKQQEFTLYRQAFFFIFKHSPKVARHLFDQYKELIEKIYSSYYKNYIVFLEKLQLDPTSKNDLIGTSDNKSKGFFSNKINKLKFKSSIFTVESRISILDELDEQALKPQSITSLNSASSSQIKYNYEVLFRSALFFFLDLVSYETIMDTTNFIFGKGESYLMENLNSYLTNTYDPISLLLILCITSKYQKKTNFKSECTERIFGSTILATRNRLNANIKDLGPIEENRPHYVIRRYAELIGSITTLYEHLPLEVQPLIREQLDMFRACMSKLIFKLGQETKDKPNRKNGNNENLQDKEFYQILYDQESELFAMDQLGLYPFFKRMITTVDELYPLISMYTAEEINHPKLTKENLESILKEFYHNWRSGIEEMNVNVTQLFPNFKNVIFLVFLILLFIYKTLYSIPPLFLSFKIHSIRITLNLIQDQYFVLTMLRALDKLKFTFQNGLVDSLHLTTRRKQLTRMKRELDVISRLDSKLTQDSTNYVGVKTLKSYLEGFVEAYQLKLYTTPLYLIYPSIYPVNQIFGCQQSVAETLMKQQINNRKDMDRFLQRIENNPYFIEGLLEDLKDRQKDGIIPPHYVIHSSIDQIEKLKVSNPKEFFIFIKVEKDLKLLKDKKVINQLEMDGYLKRLENSIVKYFYLQNDILIKYLLELEKISIDIKGDGVWRIPNGEQLYDYFLRYHTTTNYTAKEIHEIGQQQVERIRKEIIDMMVEEYPEILDDFGGTLRSIQSEERFQMGQGEQGRQKIVQEYKDIIAEVYPKLGQWFDQIPEAMCDVEPVPAYKEADSPPAYYMPAPLDRSKGGVFYTNLRDTSAHTRIMMKDICYHEVIGHHIQITLSQELKDIDIFRRVMIFTAYAEGYGLYIEQLADEAGWYKDKYERLGFLVAEMWRSLRLVIDTGLHSSEYRWTREQSIQLLKDNTCLVEKDVVAEVNRYIVMPGQACAYKIGQLKLLQLRDYCKQQLGPKFNIKQFHNTILNNGALPLNVLEIIVNQFVQKNK</sequence>
<evidence type="ECO:0000259" key="8">
    <source>
        <dbReference type="Pfam" id="PF04129"/>
    </source>
</evidence>
<dbReference type="GO" id="GO:0006896">
    <property type="term" value="P:Golgi to vacuole transport"/>
    <property type="evidence" value="ECO:0007669"/>
    <property type="project" value="TreeGrafter"/>
</dbReference>
<keyword evidence="11" id="KW-1185">Reference proteome</keyword>
<organism evidence="10 11">
    <name type="scientific">Cavenderia fasciculata</name>
    <name type="common">Slime mold</name>
    <name type="synonym">Dictyostelium fasciculatum</name>
    <dbReference type="NCBI Taxonomy" id="261658"/>
    <lineage>
        <taxon>Eukaryota</taxon>
        <taxon>Amoebozoa</taxon>
        <taxon>Evosea</taxon>
        <taxon>Eumycetozoa</taxon>
        <taxon>Dictyostelia</taxon>
        <taxon>Acytosteliales</taxon>
        <taxon>Cavenderiaceae</taxon>
        <taxon>Cavenderia</taxon>
    </lineage>
</organism>
<comment type="subcellular location">
    <subcellularLocation>
        <location evidence="1">Golgi apparatus</location>
        <location evidence="1">trans-Golgi network</location>
    </subcellularLocation>
</comment>
<dbReference type="GO" id="GO:0015031">
    <property type="term" value="P:protein transport"/>
    <property type="evidence" value="ECO:0007669"/>
    <property type="project" value="UniProtKB-KW"/>
</dbReference>
<evidence type="ECO:0008006" key="12">
    <source>
        <dbReference type="Google" id="ProtNLM"/>
    </source>
</evidence>
<evidence type="ECO:0000259" key="9">
    <source>
        <dbReference type="Pfam" id="PF20655"/>
    </source>
</evidence>
<keyword evidence="6" id="KW-0175">Coiled coil</keyword>
<dbReference type="GO" id="GO:0019905">
    <property type="term" value="F:syntaxin binding"/>
    <property type="evidence" value="ECO:0007669"/>
    <property type="project" value="TreeGrafter"/>
</dbReference>
<evidence type="ECO:0000256" key="6">
    <source>
        <dbReference type="SAM" id="Coils"/>
    </source>
</evidence>
<dbReference type="Pfam" id="PF05960">
    <property type="entry name" value="DUF885"/>
    <property type="match status" value="1"/>
</dbReference>
<dbReference type="InterPro" id="IPR048319">
    <property type="entry name" value="Vps52_CC"/>
</dbReference>
<comment type="similarity">
    <text evidence="2">Belongs to the VPS52 family.</text>
</comment>
<evidence type="ECO:0000256" key="2">
    <source>
        <dbReference type="ARBA" id="ARBA00008180"/>
    </source>
</evidence>
<dbReference type="EMBL" id="GL883010">
    <property type="protein sequence ID" value="EGG21451.1"/>
    <property type="molecule type" value="Genomic_DNA"/>
</dbReference>
<evidence type="ECO:0000313" key="11">
    <source>
        <dbReference type="Proteomes" id="UP000007797"/>
    </source>
</evidence>
<keyword evidence="3" id="KW-0813">Transport</keyword>
<accession>F4PS68</accession>
<dbReference type="Pfam" id="PF20655">
    <property type="entry name" value="Vps52_C"/>
    <property type="match status" value="1"/>
</dbReference>
<dbReference type="GO" id="GO:0032456">
    <property type="term" value="P:endocytic recycling"/>
    <property type="evidence" value="ECO:0007669"/>
    <property type="project" value="TreeGrafter"/>
</dbReference>
<evidence type="ECO:0000256" key="5">
    <source>
        <dbReference type="ARBA" id="ARBA00023034"/>
    </source>
</evidence>
<keyword evidence="4" id="KW-0653">Protein transport</keyword>
<dbReference type="KEGG" id="dfa:DFA_01335"/>
<dbReference type="InterPro" id="IPR048361">
    <property type="entry name" value="Vps52_C"/>
</dbReference>
<evidence type="ECO:0000256" key="4">
    <source>
        <dbReference type="ARBA" id="ARBA00022927"/>
    </source>
</evidence>
<feature type="coiled-coil region" evidence="6">
    <location>
        <begin position="82"/>
        <end position="109"/>
    </location>
</feature>
<evidence type="ECO:0000256" key="7">
    <source>
        <dbReference type="SAM" id="MobiDB-lite"/>
    </source>
</evidence>
<dbReference type="PANTHER" id="PTHR14190:SF15">
    <property type="entry name" value="VPS52 _ SAC2 FAMILY PROTEIN"/>
    <property type="match status" value="1"/>
</dbReference>
<gene>
    <name evidence="10" type="ORF">DFA_01335</name>
</gene>
<proteinExistence type="inferred from homology"/>
<dbReference type="STRING" id="1054147.F4PS68"/>
<evidence type="ECO:0000256" key="3">
    <source>
        <dbReference type="ARBA" id="ARBA00022448"/>
    </source>
</evidence>
<evidence type="ECO:0000256" key="1">
    <source>
        <dbReference type="ARBA" id="ARBA00004601"/>
    </source>
</evidence>
<feature type="domain" description="Vps52 coiled-coil" evidence="8">
    <location>
        <begin position="144"/>
        <end position="314"/>
    </location>
</feature>
<dbReference type="InterPro" id="IPR010281">
    <property type="entry name" value="DUF885"/>
</dbReference>
<name>F4PS68_CACFS</name>
<dbReference type="GO" id="GO:0005829">
    <property type="term" value="C:cytosol"/>
    <property type="evidence" value="ECO:0007669"/>
    <property type="project" value="GOC"/>
</dbReference>